<dbReference type="AlphaFoldDB" id="A0A8T9BX28"/>
<gene>
    <name evidence="1" type="ORF">LSUE1_G005876</name>
</gene>
<dbReference type="OrthoDB" id="5383839at2759"/>
<feature type="non-terminal residue" evidence="1">
    <location>
        <position position="106"/>
    </location>
</feature>
<proteinExistence type="predicted"/>
<feature type="non-terminal residue" evidence="1">
    <location>
        <position position="1"/>
    </location>
</feature>
<accession>A0A8T9BX28</accession>
<sequence length="106" mass="12285">VSLRHPSCTGLPPSWNPIHDRFIAYLATHAPLDRNGKPPRHEERKERWRTSEIVKLLGQRFPRLAGSKIKATTVETRLALLDQAGDNDYFKMAYRAYEREEWGKGI</sequence>
<reference evidence="1 2" key="1">
    <citation type="submission" date="2018-05" db="EMBL/GenBank/DDBJ databases">
        <title>Genome sequencing and assembly of the regulated plant pathogen Lachnellula willkommii and related sister species for the development of diagnostic species identification markers.</title>
        <authorList>
            <person name="Giroux E."/>
            <person name="Bilodeau G."/>
        </authorList>
    </citation>
    <scope>NUCLEOTIDE SEQUENCE [LARGE SCALE GENOMIC DNA]</scope>
    <source>
        <strain evidence="1 2">CBS 268.59</strain>
    </source>
</reference>
<evidence type="ECO:0000313" key="2">
    <source>
        <dbReference type="Proteomes" id="UP000469558"/>
    </source>
</evidence>
<protein>
    <submittedName>
        <fullName evidence="1">Uncharacterized protein</fullName>
    </submittedName>
</protein>
<dbReference type="EMBL" id="QGMK01001446">
    <property type="protein sequence ID" value="TVY68739.1"/>
    <property type="molecule type" value="Genomic_DNA"/>
</dbReference>
<comment type="caution">
    <text evidence="1">The sequence shown here is derived from an EMBL/GenBank/DDBJ whole genome shotgun (WGS) entry which is preliminary data.</text>
</comment>
<name>A0A8T9BX28_9HELO</name>
<organism evidence="1 2">
    <name type="scientific">Lachnellula suecica</name>
    <dbReference type="NCBI Taxonomy" id="602035"/>
    <lineage>
        <taxon>Eukaryota</taxon>
        <taxon>Fungi</taxon>
        <taxon>Dikarya</taxon>
        <taxon>Ascomycota</taxon>
        <taxon>Pezizomycotina</taxon>
        <taxon>Leotiomycetes</taxon>
        <taxon>Helotiales</taxon>
        <taxon>Lachnaceae</taxon>
        <taxon>Lachnellula</taxon>
    </lineage>
</organism>
<evidence type="ECO:0000313" key="1">
    <source>
        <dbReference type="EMBL" id="TVY68739.1"/>
    </source>
</evidence>
<keyword evidence="2" id="KW-1185">Reference proteome</keyword>
<dbReference type="Proteomes" id="UP000469558">
    <property type="component" value="Unassembled WGS sequence"/>
</dbReference>